<dbReference type="GO" id="GO:0006289">
    <property type="term" value="P:nucleotide-excision repair"/>
    <property type="evidence" value="ECO:0007669"/>
    <property type="project" value="TreeGrafter"/>
</dbReference>
<feature type="domain" description="Helicase ATP-binding" evidence="4">
    <location>
        <begin position="98"/>
        <end position="289"/>
    </location>
</feature>
<dbReference type="CDD" id="cd17923">
    <property type="entry name" value="DEXHc_Hrq1-like"/>
    <property type="match status" value="1"/>
</dbReference>
<dbReference type="InterPro" id="IPR027417">
    <property type="entry name" value="P-loop_NTPase"/>
</dbReference>
<dbReference type="PANTHER" id="PTHR47957:SF3">
    <property type="entry name" value="ATP-DEPENDENT HELICASE HRQ1"/>
    <property type="match status" value="1"/>
</dbReference>
<keyword evidence="6" id="KW-0378">Hydrolase</keyword>
<dbReference type="STRING" id="326427.Cagg_2590"/>
<keyword evidence="7" id="KW-1185">Reference proteome</keyword>
<dbReference type="eggNOG" id="COG1205">
    <property type="taxonomic scope" value="Bacteria"/>
</dbReference>
<proteinExistence type="predicted"/>
<dbReference type="KEGG" id="cag:Cagg_2590"/>
<name>B8G4I3_CHLAD</name>
<dbReference type="PANTHER" id="PTHR47957">
    <property type="entry name" value="ATP-DEPENDENT HELICASE HRQ1"/>
    <property type="match status" value="1"/>
</dbReference>
<dbReference type="HOGENOM" id="CLU_001338_1_1_0"/>
<accession>B8G4I3</accession>
<feature type="region of interest" description="Disordered" evidence="3">
    <location>
        <begin position="1144"/>
        <end position="1165"/>
    </location>
</feature>
<dbReference type="GO" id="GO:0036297">
    <property type="term" value="P:interstrand cross-link repair"/>
    <property type="evidence" value="ECO:0007669"/>
    <property type="project" value="TreeGrafter"/>
</dbReference>
<evidence type="ECO:0000256" key="3">
    <source>
        <dbReference type="SAM" id="MobiDB-lite"/>
    </source>
</evidence>
<dbReference type="EMBL" id="CP001337">
    <property type="protein sequence ID" value="ACL25459.1"/>
    <property type="molecule type" value="Genomic_DNA"/>
</dbReference>
<evidence type="ECO:0000256" key="1">
    <source>
        <dbReference type="ARBA" id="ARBA00022741"/>
    </source>
</evidence>
<organism evidence="6 7">
    <name type="scientific">Chloroflexus aggregans (strain MD-66 / DSM 9485)</name>
    <dbReference type="NCBI Taxonomy" id="326427"/>
    <lineage>
        <taxon>Bacteria</taxon>
        <taxon>Bacillati</taxon>
        <taxon>Chloroflexota</taxon>
        <taxon>Chloroflexia</taxon>
        <taxon>Chloroflexales</taxon>
        <taxon>Chloroflexineae</taxon>
        <taxon>Chloroflexaceae</taxon>
        <taxon>Chloroflexus</taxon>
    </lineage>
</organism>
<dbReference type="eggNOG" id="COG0513">
    <property type="taxonomic scope" value="Bacteria"/>
</dbReference>
<evidence type="ECO:0000256" key="2">
    <source>
        <dbReference type="ARBA" id="ARBA00022840"/>
    </source>
</evidence>
<keyword evidence="1" id="KW-0547">Nucleotide-binding</keyword>
<dbReference type="SMART" id="SM00487">
    <property type="entry name" value="DEXDc"/>
    <property type="match status" value="1"/>
</dbReference>
<dbReference type="GO" id="GO:0003676">
    <property type="term" value="F:nucleic acid binding"/>
    <property type="evidence" value="ECO:0007669"/>
    <property type="project" value="InterPro"/>
</dbReference>
<dbReference type="InterPro" id="IPR011545">
    <property type="entry name" value="DEAD/DEAH_box_helicase_dom"/>
</dbReference>
<keyword evidence="2" id="KW-0067">ATP-binding</keyword>
<dbReference type="InterPro" id="IPR001650">
    <property type="entry name" value="Helicase_C-like"/>
</dbReference>
<dbReference type="InterPro" id="IPR018973">
    <property type="entry name" value="MZB"/>
</dbReference>
<dbReference type="PROSITE" id="PS51194">
    <property type="entry name" value="HELICASE_CTER"/>
    <property type="match status" value="1"/>
</dbReference>
<dbReference type="PROSITE" id="PS51192">
    <property type="entry name" value="HELICASE_ATP_BIND_1"/>
    <property type="match status" value="1"/>
</dbReference>
<dbReference type="Gene3D" id="3.40.960.10">
    <property type="entry name" value="VSR Endonuclease"/>
    <property type="match status" value="1"/>
</dbReference>
<reference evidence="6" key="1">
    <citation type="submission" date="2008-12" db="EMBL/GenBank/DDBJ databases">
        <title>Complete sequence of Chloroflexus aggregans DSM 9485.</title>
        <authorList>
            <consortium name="US DOE Joint Genome Institute"/>
            <person name="Lucas S."/>
            <person name="Copeland A."/>
            <person name="Lapidus A."/>
            <person name="Glavina del Rio T."/>
            <person name="Dalin E."/>
            <person name="Tice H."/>
            <person name="Pitluck S."/>
            <person name="Foster B."/>
            <person name="Larimer F."/>
            <person name="Land M."/>
            <person name="Hauser L."/>
            <person name="Kyrpides N."/>
            <person name="Mikhailova N."/>
            <person name="Bryant D."/>
            <person name="Richardson P."/>
        </authorList>
    </citation>
    <scope>NUCLEOTIDE SEQUENCE</scope>
    <source>
        <strain evidence="6">DSM 9485</strain>
    </source>
</reference>
<dbReference type="Gene3D" id="3.40.50.300">
    <property type="entry name" value="P-loop containing nucleotide triphosphate hydrolases"/>
    <property type="match status" value="2"/>
</dbReference>
<feature type="domain" description="Helicase C-terminal" evidence="5">
    <location>
        <begin position="873"/>
        <end position="1034"/>
    </location>
</feature>
<sequence>MPPASIFDLHTGVIEEYRSFVESFIHIADDRICKTVTQALDDRHLWPEPFVQLSPAYTPDETVDDLARRGLLHADTAHFFRTDTNAPFRLYRHQREALAHAVRGESFVVTSGTGSGKSVCYFLPIIDYLLRHPEPAMGVQALIIYPMNALVNSQEQALTRLANQYRQRTGKPFPIRFARFTGETPNTQREELRQNPPHILLTNYMMTELMLVRPDDQRLIGETGRSLKFLVFDELHTYRGRQGADVAMLVRRLKQRCAASNLVHIGTSATMVSTPDATATERRQTVADFASRFFAHPITAAQVIEETLEPITVGGEPSAHDVQAAMTAPLPTTWEALRAHPLTRWIEFAMGVTCDSEGRLVRRVPRTLTEVAEELAALTGQPVDQCRELIRQVLHIGSAAKQSGGTGLAFKLHQFIAQSRRVYATLDDRAQRTITLDSPIRDQDNRIYLPLIFCRHCGQEYYDVAVVNSDTRPNLDDEYPFVEEDDPDAQFGYLMLPNESDDRSEENLPEEWFDPKGRLKKEWRQRVPRPIWVTPDGRATAEPRDGALRMWFQPRPFAICLTCGEWYDGRVSEYAKLSALSSETVSSATSILAISLLRHAARTGAASDRLLSFVDNRQDAALQSGHFNDLVHMAVIRSALVAALRETGELRPESVAGAVVRHTGLTLRDIAHDGDLDETSREAKDTWNVFTDLVAYWLYDDLQRGWRSIVQPNLEQLGLLQIAYFGLDEFCTNKEVWTDSLAVVPDDQRAAVVRVVLDTLRQRRAIHANVLDETWQRELRQRLWRRLNPFWGIDEDTANALIPATWAVLRGASDRVPSGIAVSRRSTIGKQITRLVPLDPAAYDTFMTQLLDRLTRHGLLVRLDPHGDHQRFQLNGACLRWRAGTPLSAPNQRRPTNHFFREFYQQHAGALALLEAREHTAQVVAKGEREQRERRFRGTDATLRRLPYLVCSPTMELGIDIADLELVHLRNVPPTPANYAQRSGRAGRQGQPGLIITYCRNRRPHDQYFFRRRHEMVAGSVKAPRIDLTGEALVKAHIHAIWLAEVRLPLGSSIGNCIDLDDDRLPLTQHVQAQIHLSPARLQRLRDQVIADVLTPDIRNEAPMWLTEHWVDTVLAEAPRAFDRAFDRWRELYRSVERQLQEASRLQRSRKRDEQEEGNRMVEEAQRQRRLLLQDDVASEESDFYPYRYLASEGFLPGYNFPALPVRAWIPRGTDGEFLSRPRAIGLQEFAPGNYIYHEGMKWEVTKFRAPPEGLRGRCARWKLCKHCGAFSEPSDDCCSFCATPFDGANSELLTLLDMPNVVTRRRARITAEEEERRRIGFHVQTAFAIPVTTRRVQARFVRDNQTLLTMTYAPAATVLTINHGWRAARQTGFSVNLDTGEFVNENDKTDTRQPNDRPQRDRAMERVRLSTRETQNILLVQVGVDAWRTSSSKWKSFKYALHVGITETFQLEESELELYEVGEGAHQALLLVERGEGGVGVLRRLVEETTAFADVVNTAWERCHFDPDGYDTKPECARACYECLLSFSNQRDIWFINRHEVKEVLQALKAATIDRDYHGRTEAEQAAWLAAGLDPRSELEKRFLATLHAMGGRLPDIQQERIDEANCVADFFYHPNVCVFCDGSVHDDPAQRATDERVRRALRSAGYRVIVIRYDRDLRTQIQAYADVFGV</sequence>
<dbReference type="GO" id="GO:0005524">
    <property type="term" value="F:ATP binding"/>
    <property type="evidence" value="ECO:0007669"/>
    <property type="project" value="UniProtKB-KW"/>
</dbReference>
<dbReference type="Pfam" id="PF09369">
    <property type="entry name" value="MZB"/>
    <property type="match status" value="1"/>
</dbReference>
<dbReference type="Pfam" id="PF00270">
    <property type="entry name" value="DEAD"/>
    <property type="match status" value="1"/>
</dbReference>
<dbReference type="SUPFAM" id="SSF52540">
    <property type="entry name" value="P-loop containing nucleoside triphosphate hydrolases"/>
    <property type="match status" value="2"/>
</dbReference>
<dbReference type="OrthoDB" id="9774462at2"/>
<evidence type="ECO:0000259" key="5">
    <source>
        <dbReference type="PROSITE" id="PS51194"/>
    </source>
</evidence>
<feature type="compositionally biased region" description="Basic and acidic residues" evidence="3">
    <location>
        <begin position="1151"/>
        <end position="1165"/>
    </location>
</feature>
<dbReference type="Proteomes" id="UP000002508">
    <property type="component" value="Chromosome"/>
</dbReference>
<dbReference type="RefSeq" id="WP_015941317.1">
    <property type="nucleotide sequence ID" value="NC_011831.1"/>
</dbReference>
<dbReference type="GO" id="GO:0043138">
    <property type="term" value="F:3'-5' DNA helicase activity"/>
    <property type="evidence" value="ECO:0007669"/>
    <property type="project" value="TreeGrafter"/>
</dbReference>
<dbReference type="InterPro" id="IPR014001">
    <property type="entry name" value="Helicase_ATP-bd"/>
</dbReference>
<dbReference type="Pfam" id="PF00271">
    <property type="entry name" value="Helicase_C"/>
    <property type="match status" value="1"/>
</dbReference>
<dbReference type="SMART" id="SM00490">
    <property type="entry name" value="HELICc"/>
    <property type="match status" value="1"/>
</dbReference>
<evidence type="ECO:0000259" key="4">
    <source>
        <dbReference type="PROSITE" id="PS51192"/>
    </source>
</evidence>
<evidence type="ECO:0000313" key="6">
    <source>
        <dbReference type="EMBL" id="ACL25459.1"/>
    </source>
</evidence>
<evidence type="ECO:0000313" key="7">
    <source>
        <dbReference type="Proteomes" id="UP000002508"/>
    </source>
</evidence>
<gene>
    <name evidence="6" type="ordered locus">Cagg_2590</name>
</gene>
<keyword evidence="6" id="KW-0347">Helicase</keyword>
<protein>
    <submittedName>
        <fullName evidence="6">DEAD/DEAH box helicase domain protein</fullName>
    </submittedName>
</protein>